<dbReference type="HOGENOM" id="CLU_000526_7_0_1"/>
<keyword evidence="3" id="KW-0812">Transmembrane</keyword>
<dbReference type="GO" id="GO:0042575">
    <property type="term" value="C:DNA polymerase complex"/>
    <property type="evidence" value="ECO:0007669"/>
    <property type="project" value="UniProtKB-ARBA"/>
</dbReference>
<evidence type="ECO:0000313" key="7">
    <source>
        <dbReference type="Proteomes" id="UP000008549"/>
    </source>
</evidence>
<dbReference type="InterPro" id="IPR008042">
    <property type="entry name" value="Retrotrans_Pao"/>
</dbReference>
<dbReference type="InParanoid" id="A8XKH5"/>
<dbReference type="InterPro" id="IPR012337">
    <property type="entry name" value="RNaseH-like_sf"/>
</dbReference>
<name>A8XKH5_CAEBR</name>
<evidence type="ECO:0000259" key="5">
    <source>
        <dbReference type="PROSITE" id="PS50994"/>
    </source>
</evidence>
<evidence type="ECO:0000256" key="3">
    <source>
        <dbReference type="SAM" id="Phobius"/>
    </source>
</evidence>
<dbReference type="GO" id="GO:0015074">
    <property type="term" value="P:DNA integration"/>
    <property type="evidence" value="ECO:0007669"/>
    <property type="project" value="InterPro"/>
</dbReference>
<evidence type="ECO:0000313" key="8">
    <source>
        <dbReference type="WormBase" id="CBG14168"/>
    </source>
</evidence>
<dbReference type="GO" id="GO:0008270">
    <property type="term" value="F:zinc ion binding"/>
    <property type="evidence" value="ECO:0007669"/>
    <property type="project" value="UniProtKB-KW"/>
</dbReference>
<keyword evidence="3" id="KW-1133">Transmembrane helix</keyword>
<feature type="transmembrane region" description="Helical" evidence="3">
    <location>
        <begin position="1938"/>
        <end position="1968"/>
    </location>
</feature>
<dbReference type="Gene3D" id="2.60.98.50">
    <property type="match status" value="1"/>
</dbReference>
<dbReference type="InterPro" id="IPR043502">
    <property type="entry name" value="DNA/RNA_pol_sf"/>
</dbReference>
<dbReference type="Gene3D" id="3.30.420.10">
    <property type="entry name" value="Ribonuclease H-like superfamily/Ribonuclease H"/>
    <property type="match status" value="1"/>
</dbReference>
<keyword evidence="7" id="KW-1185">Reference proteome</keyword>
<feature type="transmembrane region" description="Helical" evidence="3">
    <location>
        <begin position="2486"/>
        <end position="2503"/>
    </location>
</feature>
<dbReference type="GO" id="GO:0003676">
    <property type="term" value="F:nucleic acid binding"/>
    <property type="evidence" value="ECO:0007669"/>
    <property type="project" value="InterPro"/>
</dbReference>
<dbReference type="Gene3D" id="3.10.10.10">
    <property type="entry name" value="HIV Type 1 Reverse Transcriptase, subunit A, domain 1"/>
    <property type="match status" value="1"/>
</dbReference>
<protein>
    <submittedName>
        <fullName evidence="6">Protein CBG14168</fullName>
    </submittedName>
</protein>
<dbReference type="InterPro" id="IPR021109">
    <property type="entry name" value="Peptidase_aspartic_dom_sf"/>
</dbReference>
<dbReference type="InterPro" id="IPR009878">
    <property type="entry name" value="Phlebovirus_G2_fusion"/>
</dbReference>
<sequence length="2559" mass="290067">MHQSTTPKRVIYEHHGIELDASKIVWNKVVILKAQPRGLIANYPDEAAIQSTYVKKYGDYRSLLGQGQTKLAELHSLYELGRNRLLQLDPSREDQLPKPEEIQSADTTARSQKEEEQQPAAEETPIVIRSTNIEPTTPIGTAQSTQWLPMKVNLPQITSPTFNGNIDQYLEFKEQFQSILNHLNVDDVTKLKYLKTSVTGEAADLPRSIPIIPSNLQVAWKSLEEMYGGEIRIKHSLLLKLRQLPDLSNNKNPADLQSYTIQAAMIFEQLLNMHSDIDNLSTCELIQSKLPKRIIHKLYGPGESQCPKSTKELLQKIKEISKAERLVAEIHNKTSNGHRNVTTMSAVNNQYHRRNQDHRQQTNGQNQPPRQPVKIPCALCAEERMMHHPHLCRKYNSIQLCKERITELGLCYKCLQRGHIAKRCSSNCRNCQGNHHESICQRSIGQNQNSRNQSSRQGIITGQQNQHANRQPTHMQHSSSRPTANMLTGNSTGHGNSNNNGYQGNGNKNGHGSSFGNSDTNGYQRYQRRQFQRNQNQSHYTHGTHEQTHSIFADETPDDILAVTHINNTEHDHPDNKLHLYVTPQEATLETNTDTQPLDSLEQNPLPVIMMTIDLPFLDKDGNEHIGTIFLDTGSNTSYISSSFAERLQLLPIGSKKLRINTFGSIDTRSMISNIFNVLIKTKTSTKSINLCEVPHIASNIIAVDADKITCDKLLQGEEIQLNRQHKDIDVLIGLDHYLLLLGQVKTLRLSSGLQLHITDCGHILSGKEHPQQNVITFSNIVNNQNTKDDLCEQLQKFWSLESIGIKDINPQCKAEEETNQFFHQTTTRQADGRYVVRLPYADQRNIPSNRALAYGRLQSALRQLEKNPEMLKKYAAIFTEQLSLEFIEEVPDESISDGPVVSYLPHHPVIKETSKSTKVRIVFDGSAKTNKVSHSLNDHLHTGERLLPDIAAIMLRIRQHNILISGDIEKAFLQLVLHQTDRDVTRFLWKDPTDGHLICYRYRRVPFGLKPSPYLLNKTVRTHLESYDHTWAQAMINSFYVDNVFMGLDTAEEDMDFYVFAKKVFAEAQMNLCQFCSNSSTVNTFFVKHEKDTTIDRNQKILGISWDTETDEMIFMLPVPKTELLTKRKILKIIASCYDPLGFLTPVTLYGKLFFQQLATKDQSWDLPLSLNQHDSWKNVCTKWTGSEWRLKRKLFPDNFNIKTDQLELHIFTDASQLAYGSVAYLRITQSNGKADSNYLLSKSRVAPVKSKYSIPQLETLGILTGVRLGNYCFQHIGLKIHQAYVWSDSLCSIDSLHTKSTSGSRFVKNRVREINELGERFIFSHVAGKINPADFLTRGLPFEELKQSELWLKGPTFLQSSDPLPLRLNSNSIATTTVTSALSISHPPAINVTRFSSFHRLLHMVMILIHFITRGKCSTQEKIARSKRLIFRLAQRIDPPSPETIQALQLHKDQDNDLWMFDGRVPSRPLIFLPKGDICYLLIMETHQRYFHSSPSFTLSKIRQHFWIPKGISYIKRVCQQCLGCRRINITPFTQPPFPPIPDKRTTHSNPFQFTGTDYAGPLLVKINNSPQKVWIIIFTCLYSRYTMAEVVTDMSTSSYLNALRRLSALFGTPKQLLSDNASQFKLLEDVFKLIKNKISSNVNIMDSTTFPTIHYITPHAPWEGSVYERMVSLIKRALLRAGSSTTLFELDDFRTLLAECVSTINMRPLTYQTTDENIEPLTPTDFVFPQRRPSNDLLILNTPQDFDDLPLSKRSLAEDWQRLSSMTETFQRKWHQDYISVLQARRDFSHPQGKTSSYQPEIGDIVLINQPSSKSAIVKNGKTKRIVEYPLKLLFPLERPPDVQQSTNDSSSTPTADANDSVPNPTSTESTTTDNQGPQLRRSTRLRMPTQFFSAITILALITGSSGFEICQCTTTTIPTTTDSSPTTFGHLHQWITIVLFLLMFFGIYGWINFILILQCLFTWIEKCIQCVFSIVRLGSKQCRQHRQISPTIIVLLCLIQGSYSCNEIASIQGTDDVCTASADGKTCHLNKVVSINIRPNSQVGCFTISNNVKEVKTIEVRANSIISECNERSHHFTRQMKINHFSSHRCAGMGSCKGSTCENLNAEDGVPEFPAIAMDGPGFSRCYRSCGCVTCDCGSCSPSCLFSRISAEPTSFSIYEIFQCPTWNTRLEISVTINNNTTVYEVDHGIPLKLEDNMSLIVTGFSIPPSPIHGALFLRRMNLDGISDISYSLSQPAQAGRPLRGTFSEVQCATAKDATDFNCLFDENVCTCITQGVALKCECEVLDLEEIMNRNMINNTAIEGSIMLKRQGNKVTTHLTSSSILSVQLHLANYTVHRLVKEDKCEITKTILSGCHSCSSGGQLTVLCKSSHFPQIVSNIECSTFTSFANCSTDGKMSIIPILTNHVNVVENCTSSCGPEKFHFAINGSLSTIPTFNNKLSTGFFHVQELITADTIWTNISEFVSSVWEKMYEYFISLIDNWISSWLCLFIIILLLLCCSRRRCRSRFPGEYRRRYRRAQYRRRFQPNRGGNGLTDFNVEEVLKISDVWFALLPF</sequence>
<proteinExistence type="predicted"/>
<dbReference type="Pfam" id="PF00078">
    <property type="entry name" value="RVT_1"/>
    <property type="match status" value="1"/>
</dbReference>
<evidence type="ECO:0000259" key="4">
    <source>
        <dbReference type="PROSITE" id="PS50158"/>
    </source>
</evidence>
<dbReference type="Gene3D" id="2.60.40.3770">
    <property type="match status" value="1"/>
</dbReference>
<dbReference type="PANTHER" id="PTHR22955:SF77">
    <property type="entry name" value="ASPARTIC PUTATIVE DOMAIN-CONTAINING PROTEIN-RELATED"/>
    <property type="match status" value="1"/>
</dbReference>
<keyword evidence="1" id="KW-0863">Zinc-finger</keyword>
<dbReference type="Pfam" id="PF17921">
    <property type="entry name" value="Integrase_H2C2"/>
    <property type="match status" value="1"/>
</dbReference>
<dbReference type="GeneID" id="68916538"/>
<dbReference type="SUPFAM" id="SSF56672">
    <property type="entry name" value="DNA/RNA polymerases"/>
    <property type="match status" value="1"/>
</dbReference>
<keyword evidence="1" id="KW-0862">Zinc</keyword>
<feature type="domain" description="Integrase catalytic" evidence="5">
    <location>
        <begin position="1549"/>
        <end position="1734"/>
    </location>
</feature>
<dbReference type="InterPro" id="IPR005312">
    <property type="entry name" value="DUF1759"/>
</dbReference>
<dbReference type="EMBL" id="HE600983">
    <property type="protein sequence ID" value="CAP33149.2"/>
    <property type="molecule type" value="Genomic_DNA"/>
</dbReference>
<dbReference type="Pfam" id="PF05380">
    <property type="entry name" value="Peptidase_A17"/>
    <property type="match status" value="1"/>
</dbReference>
<dbReference type="PROSITE" id="PS50158">
    <property type="entry name" value="ZF_CCHC"/>
    <property type="match status" value="1"/>
</dbReference>
<feature type="compositionally biased region" description="Polar residues" evidence="2">
    <location>
        <begin position="1846"/>
        <end position="1881"/>
    </location>
</feature>
<feature type="domain" description="CCHC-type" evidence="4">
    <location>
        <begin position="411"/>
        <end position="424"/>
    </location>
</feature>
<dbReference type="OMA" id="IMMTIDL"/>
<dbReference type="InterPro" id="IPR043128">
    <property type="entry name" value="Rev_trsase/Diguanyl_cyclase"/>
</dbReference>
<feature type="region of interest" description="Disordered" evidence="2">
    <location>
        <begin position="1841"/>
        <end position="1884"/>
    </location>
</feature>
<dbReference type="InterPro" id="IPR008737">
    <property type="entry name" value="DUF1758"/>
</dbReference>
<feature type="compositionally biased region" description="Low complexity" evidence="2">
    <location>
        <begin position="488"/>
        <end position="502"/>
    </location>
</feature>
<dbReference type="KEGG" id="cbr:CBG_14168"/>
<dbReference type="RefSeq" id="XP_045095494.1">
    <property type="nucleotide sequence ID" value="XM_045239743.1"/>
</dbReference>
<dbReference type="CDD" id="cd01644">
    <property type="entry name" value="RT_pepA17"/>
    <property type="match status" value="1"/>
</dbReference>
<feature type="region of interest" description="Disordered" evidence="2">
    <location>
        <begin position="463"/>
        <end position="522"/>
    </location>
</feature>
<dbReference type="Proteomes" id="UP000008549">
    <property type="component" value="Unassembled WGS sequence"/>
</dbReference>
<dbReference type="InterPro" id="IPR000477">
    <property type="entry name" value="RT_dom"/>
</dbReference>
<gene>
    <name evidence="6 8" type="ORF">CBG14168</name>
    <name evidence="6" type="ORF">CBG_14168</name>
</gene>
<dbReference type="SUPFAM" id="SSF53098">
    <property type="entry name" value="Ribonuclease H-like"/>
    <property type="match status" value="1"/>
</dbReference>
<dbReference type="Gene3D" id="3.30.70.270">
    <property type="match status" value="1"/>
</dbReference>
<dbReference type="Pfam" id="PF05585">
    <property type="entry name" value="DUF1758"/>
    <property type="match status" value="1"/>
</dbReference>
<keyword evidence="1" id="KW-0479">Metal-binding</keyword>
<dbReference type="InterPro" id="IPR001878">
    <property type="entry name" value="Znf_CCHC"/>
</dbReference>
<dbReference type="Gene3D" id="2.40.70.10">
    <property type="entry name" value="Acid Proteases"/>
    <property type="match status" value="1"/>
</dbReference>
<reference evidence="6 7" key="2">
    <citation type="journal article" date="2011" name="PLoS Genet.">
        <title>Caenorhabditis briggsae recombinant inbred line genotypes reveal inter-strain incompatibility and the evolution of recombination.</title>
        <authorList>
            <person name="Ross J.A."/>
            <person name="Koboldt D.C."/>
            <person name="Staisch J.E."/>
            <person name="Chamberlin H.M."/>
            <person name="Gupta B.P."/>
            <person name="Miller R.D."/>
            <person name="Baird S.E."/>
            <person name="Haag E.S."/>
        </authorList>
    </citation>
    <scope>NUCLEOTIDE SEQUENCE [LARGE SCALE GENOMIC DNA]</scope>
    <source>
        <strain evidence="6 7">AF16</strain>
    </source>
</reference>
<feature type="compositionally biased region" description="Polar residues" evidence="2">
    <location>
        <begin position="463"/>
        <end position="487"/>
    </location>
</feature>
<organism evidence="6 7">
    <name type="scientific">Caenorhabditis briggsae</name>
    <dbReference type="NCBI Taxonomy" id="6238"/>
    <lineage>
        <taxon>Eukaryota</taxon>
        <taxon>Metazoa</taxon>
        <taxon>Ecdysozoa</taxon>
        <taxon>Nematoda</taxon>
        <taxon>Chromadorea</taxon>
        <taxon>Rhabditida</taxon>
        <taxon>Rhabditina</taxon>
        <taxon>Rhabditomorpha</taxon>
        <taxon>Rhabditoidea</taxon>
        <taxon>Rhabditidae</taxon>
        <taxon>Peloderinae</taxon>
        <taxon>Caenorhabditis</taxon>
    </lineage>
</organism>
<feature type="region of interest" description="Disordered" evidence="2">
    <location>
        <begin position="89"/>
        <end position="124"/>
    </location>
</feature>
<dbReference type="WormBase" id="CBG14168">
    <property type="protein sequence ID" value="CBP29201"/>
    <property type="gene ID" value="WBGene00034753"/>
</dbReference>
<dbReference type="eggNOG" id="ENOG502QR56">
    <property type="taxonomic scope" value="Eukaryota"/>
</dbReference>
<evidence type="ECO:0000256" key="1">
    <source>
        <dbReference type="PROSITE-ProRule" id="PRU00047"/>
    </source>
</evidence>
<keyword evidence="3" id="KW-0472">Membrane</keyword>
<dbReference type="PANTHER" id="PTHR22955">
    <property type="entry name" value="RETROTRANSPOSON"/>
    <property type="match status" value="1"/>
</dbReference>
<dbReference type="SMART" id="SM00343">
    <property type="entry name" value="ZnF_C2HC"/>
    <property type="match status" value="1"/>
</dbReference>
<evidence type="ECO:0000313" key="6">
    <source>
        <dbReference type="EMBL" id="CAP33149.2"/>
    </source>
</evidence>
<dbReference type="InterPro" id="IPR001584">
    <property type="entry name" value="Integrase_cat-core"/>
</dbReference>
<dbReference type="Pfam" id="PF03564">
    <property type="entry name" value="DUF1759"/>
    <property type="match status" value="1"/>
</dbReference>
<feature type="compositionally biased region" description="Basic and acidic residues" evidence="2">
    <location>
        <begin position="90"/>
        <end position="101"/>
    </location>
</feature>
<evidence type="ECO:0000256" key="2">
    <source>
        <dbReference type="SAM" id="MobiDB-lite"/>
    </source>
</evidence>
<reference evidence="6 7" key="1">
    <citation type="journal article" date="2003" name="PLoS Biol.">
        <title>The genome sequence of Caenorhabditis briggsae: a platform for comparative genomics.</title>
        <authorList>
            <person name="Stein L.D."/>
            <person name="Bao Z."/>
            <person name="Blasiar D."/>
            <person name="Blumenthal T."/>
            <person name="Brent M.R."/>
            <person name="Chen N."/>
            <person name="Chinwalla A."/>
            <person name="Clarke L."/>
            <person name="Clee C."/>
            <person name="Coghlan A."/>
            <person name="Coulson A."/>
            <person name="D'Eustachio P."/>
            <person name="Fitch D.H."/>
            <person name="Fulton L.A."/>
            <person name="Fulton R.E."/>
            <person name="Griffiths-Jones S."/>
            <person name="Harris T.W."/>
            <person name="Hillier L.W."/>
            <person name="Kamath R."/>
            <person name="Kuwabara P.E."/>
            <person name="Mardis E.R."/>
            <person name="Marra M.A."/>
            <person name="Miner T.L."/>
            <person name="Minx P."/>
            <person name="Mullikin J.C."/>
            <person name="Plumb R.W."/>
            <person name="Rogers J."/>
            <person name="Schein J.E."/>
            <person name="Sohrmann M."/>
            <person name="Spieth J."/>
            <person name="Stajich J.E."/>
            <person name="Wei C."/>
            <person name="Willey D."/>
            <person name="Wilson R.K."/>
            <person name="Durbin R."/>
            <person name="Waterston R.H."/>
        </authorList>
    </citation>
    <scope>NUCLEOTIDE SEQUENCE [LARGE SCALE GENOMIC DNA]</scope>
    <source>
        <strain evidence="6 7">AF16</strain>
    </source>
</reference>
<dbReference type="InterPro" id="IPR041588">
    <property type="entry name" value="Integrase_H2C2"/>
</dbReference>
<dbReference type="InterPro" id="IPR036397">
    <property type="entry name" value="RNaseH_sf"/>
</dbReference>
<accession>A8XKH5</accession>
<dbReference type="PROSITE" id="PS50994">
    <property type="entry name" value="INTEGRASE"/>
    <property type="match status" value="1"/>
</dbReference>
<dbReference type="Pfam" id="PF07245">
    <property type="entry name" value="Phlebovirus_G2"/>
    <property type="match status" value="1"/>
</dbReference>
<dbReference type="STRING" id="6238.A8XKH5"/>
<dbReference type="CTD" id="68916538"/>